<evidence type="ECO:0000256" key="1">
    <source>
        <dbReference type="ARBA" id="ARBA00022801"/>
    </source>
</evidence>
<dbReference type="Proteomes" id="UP000598120">
    <property type="component" value="Unassembled WGS sequence"/>
</dbReference>
<gene>
    <name evidence="3" type="ORF">GCM10011531_01090</name>
</gene>
<dbReference type="Gene3D" id="3.40.50.1820">
    <property type="entry name" value="alpha/beta hydrolase"/>
    <property type="match status" value="1"/>
</dbReference>
<proteinExistence type="predicted"/>
<keyword evidence="4" id="KW-1185">Reference proteome</keyword>
<accession>A0A8J2TLC6</accession>
<sequence>MFFTGFSQTKKTYVYSIIGKDTLKLDVYTPDNLTASDSLPVLIWMHGGSFMSGNRDNSSEKKLAEIVTQKGFIGVSISYRLTRKGESTGFGCECTKEEKISTFKNAIIDYLDASLYIYKNSKAFNVDRTKMIAGGSSAGAEVVLNAVYLKDYFLKDSPKYNELKFAGILSLSGAVLTADYINKNNAIPTMLFHGTSDRLVPYYSASHHKCDFSKPGYLKLDGSYVIAKKLKELDSSYYLYAVKGGKHEISSIPFEKINVILDFFNQASFNKKKVQTKKVVKKQA</sequence>
<dbReference type="AlphaFoldDB" id="A0A8J2TLC6"/>
<feature type="domain" description="BD-FAE-like" evidence="2">
    <location>
        <begin position="25"/>
        <end position="151"/>
    </location>
</feature>
<dbReference type="Pfam" id="PF20434">
    <property type="entry name" value="BD-FAE"/>
    <property type="match status" value="1"/>
</dbReference>
<dbReference type="InterPro" id="IPR049492">
    <property type="entry name" value="BD-FAE-like_dom"/>
</dbReference>
<evidence type="ECO:0000259" key="2">
    <source>
        <dbReference type="Pfam" id="PF20434"/>
    </source>
</evidence>
<dbReference type="GO" id="GO:0016787">
    <property type="term" value="F:hydrolase activity"/>
    <property type="evidence" value="ECO:0007669"/>
    <property type="project" value="UniProtKB-KW"/>
</dbReference>
<dbReference type="SUPFAM" id="SSF53474">
    <property type="entry name" value="alpha/beta-Hydrolases"/>
    <property type="match status" value="1"/>
</dbReference>
<evidence type="ECO:0000313" key="4">
    <source>
        <dbReference type="Proteomes" id="UP000598120"/>
    </source>
</evidence>
<evidence type="ECO:0000313" key="3">
    <source>
        <dbReference type="EMBL" id="GFZ76118.1"/>
    </source>
</evidence>
<name>A0A8J2TLC6_9FLAO</name>
<organism evidence="3 4">
    <name type="scientific">Aquaticitalea lipolytica</name>
    <dbReference type="NCBI Taxonomy" id="1247562"/>
    <lineage>
        <taxon>Bacteria</taxon>
        <taxon>Pseudomonadati</taxon>
        <taxon>Bacteroidota</taxon>
        <taxon>Flavobacteriia</taxon>
        <taxon>Flavobacteriales</taxon>
        <taxon>Flavobacteriaceae</taxon>
        <taxon>Aquaticitalea</taxon>
    </lineage>
</organism>
<dbReference type="PANTHER" id="PTHR48081">
    <property type="entry name" value="AB HYDROLASE SUPERFAMILY PROTEIN C4A8.06C"/>
    <property type="match status" value="1"/>
</dbReference>
<dbReference type="InterPro" id="IPR050300">
    <property type="entry name" value="GDXG_lipolytic_enzyme"/>
</dbReference>
<comment type="caution">
    <text evidence="3">The sequence shown here is derived from an EMBL/GenBank/DDBJ whole genome shotgun (WGS) entry which is preliminary data.</text>
</comment>
<dbReference type="EMBL" id="BMIC01000001">
    <property type="protein sequence ID" value="GFZ76118.1"/>
    <property type="molecule type" value="Genomic_DNA"/>
</dbReference>
<keyword evidence="1" id="KW-0378">Hydrolase</keyword>
<protein>
    <recommendedName>
        <fullName evidence="2">BD-FAE-like domain-containing protein</fullName>
    </recommendedName>
</protein>
<reference evidence="3 4" key="1">
    <citation type="journal article" date="2014" name="Int. J. Syst. Evol. Microbiol.">
        <title>Complete genome sequence of Corynebacterium casei LMG S-19264T (=DSM 44701T), isolated from a smear-ripened cheese.</title>
        <authorList>
            <consortium name="US DOE Joint Genome Institute (JGI-PGF)"/>
            <person name="Walter F."/>
            <person name="Albersmeier A."/>
            <person name="Kalinowski J."/>
            <person name="Ruckert C."/>
        </authorList>
    </citation>
    <scope>NUCLEOTIDE SEQUENCE [LARGE SCALE GENOMIC DNA]</scope>
    <source>
        <strain evidence="3 4">CGMCC 1.15295</strain>
    </source>
</reference>
<dbReference type="InterPro" id="IPR029058">
    <property type="entry name" value="AB_hydrolase_fold"/>
</dbReference>